<sequence length="94" mass="10516">MIKLTDLEKKETQAGVARTATKIAFKFFEAATGVVTFTSLSSLILDVVIKYFGGTKKMPPVPAKSSIYSLDSPATHEQWLKMQEVQRKKPSNFY</sequence>
<reference evidence="2" key="1">
    <citation type="submission" date="2018-06" db="EMBL/GenBank/DDBJ databases">
        <authorList>
            <person name="Martinez Ocampo F."/>
            <person name="Quiroz Castaneda R.E."/>
            <person name="Rojas Lopez X."/>
        </authorList>
    </citation>
    <scope>NUCLEOTIDE SEQUENCE [LARGE SCALE GENOMIC DNA]</scope>
    <source>
        <strain evidence="2">INIFAP02</strain>
    </source>
</reference>
<dbReference type="RefSeq" id="WP_112665010.1">
    <property type="nucleotide sequence ID" value="NZ_QKVO01000001.1"/>
</dbReference>
<dbReference type="OrthoDB" id="400610at2"/>
<keyword evidence="2" id="KW-1185">Reference proteome</keyword>
<protein>
    <submittedName>
        <fullName evidence="1">Uncharacterized protein</fullName>
    </submittedName>
</protein>
<organism evidence="1 2">
    <name type="scientific">Mycoplasma wenyonii</name>
    <dbReference type="NCBI Taxonomy" id="65123"/>
    <lineage>
        <taxon>Bacteria</taxon>
        <taxon>Bacillati</taxon>
        <taxon>Mycoplasmatota</taxon>
        <taxon>Mollicutes</taxon>
        <taxon>Mycoplasmataceae</taxon>
        <taxon>Mycoplasma</taxon>
    </lineage>
</organism>
<dbReference type="Proteomes" id="UP000249762">
    <property type="component" value="Unassembled WGS sequence"/>
</dbReference>
<evidence type="ECO:0000313" key="2">
    <source>
        <dbReference type="Proteomes" id="UP000249762"/>
    </source>
</evidence>
<accession>A0A328PW40</accession>
<gene>
    <name evidence="1" type="ORF">DNK47_00675</name>
</gene>
<dbReference type="AlphaFoldDB" id="A0A328PW40"/>
<evidence type="ECO:0000313" key="1">
    <source>
        <dbReference type="EMBL" id="RAO95349.1"/>
    </source>
</evidence>
<name>A0A328PW40_9MOLU</name>
<proteinExistence type="predicted"/>
<dbReference type="EMBL" id="QKVO01000001">
    <property type="protein sequence ID" value="RAO95349.1"/>
    <property type="molecule type" value="Genomic_DNA"/>
</dbReference>
<comment type="caution">
    <text evidence="1">The sequence shown here is derived from an EMBL/GenBank/DDBJ whole genome shotgun (WGS) entry which is preliminary data.</text>
</comment>